<dbReference type="EMBL" id="JANAKD010000063">
    <property type="protein sequence ID" value="KAJ3498214.1"/>
    <property type="molecule type" value="Genomic_DNA"/>
</dbReference>
<keyword evidence="2" id="KW-1185">Reference proteome</keyword>
<accession>A0ACC1R5J3</accession>
<protein>
    <submittedName>
        <fullName evidence="1">Uncharacterized protein</fullName>
    </submittedName>
</protein>
<sequence length="234" mass="24712">MQLSTLISLSLAPVFAIAGSGDLSGDACKKNCDATFDVGDPMACKSKQQCSDVCQKCHDKDMDNTRFHLATNLQLSLMTPANLVGAARQTAPTVSLLPSTEAFNFQSGILTACLFSYWFTAYFTSPFENSRFQRTVTMKLNTVALTLLAASAWAIPMPEMNQVANEQAVEETCGFLGIIVSRVLKAGCFDQSTVSALQGVLGGLLGRLGAGKKTPAAATPAAPAVKLNPAQIGH</sequence>
<dbReference type="Proteomes" id="UP001148737">
    <property type="component" value="Unassembled WGS sequence"/>
</dbReference>
<organism evidence="1 2">
    <name type="scientific">Lecanicillium saksenae</name>
    <dbReference type="NCBI Taxonomy" id="468837"/>
    <lineage>
        <taxon>Eukaryota</taxon>
        <taxon>Fungi</taxon>
        <taxon>Dikarya</taxon>
        <taxon>Ascomycota</taxon>
        <taxon>Pezizomycotina</taxon>
        <taxon>Sordariomycetes</taxon>
        <taxon>Hypocreomycetidae</taxon>
        <taxon>Hypocreales</taxon>
        <taxon>Cordycipitaceae</taxon>
        <taxon>Lecanicillium</taxon>
    </lineage>
</organism>
<gene>
    <name evidence="1" type="ORF">NLG97_g1288</name>
</gene>
<proteinExistence type="predicted"/>
<evidence type="ECO:0000313" key="1">
    <source>
        <dbReference type="EMBL" id="KAJ3498214.1"/>
    </source>
</evidence>
<name>A0ACC1R5J3_9HYPO</name>
<evidence type="ECO:0000313" key="2">
    <source>
        <dbReference type="Proteomes" id="UP001148737"/>
    </source>
</evidence>
<comment type="caution">
    <text evidence="1">The sequence shown here is derived from an EMBL/GenBank/DDBJ whole genome shotgun (WGS) entry which is preliminary data.</text>
</comment>
<reference evidence="1" key="1">
    <citation type="submission" date="2022-07" db="EMBL/GenBank/DDBJ databases">
        <title>Genome Sequence of Lecanicillium saksenae.</title>
        <authorList>
            <person name="Buettner E."/>
        </authorList>
    </citation>
    <scope>NUCLEOTIDE SEQUENCE</scope>
    <source>
        <strain evidence="1">VT-O1</strain>
    </source>
</reference>